<sequence>MNNTLIFYVIFLLLFFISFAQCKLKESDEKGNLYLLNIVIITLFFIVIISGMRGKGVGADDYNYIAFIRNTPELFKIKFDEIKGSTMEPGFTLLVSFLKMFSENVNFIFTSITAISVLLISISYYKFSRFYSFCILIYFSHIYLYREMTQIRAGIAYAIVLLGFYFLYNKRNNLFYLLVIISSFFHISTLAAIIIIPFSKVINTRKRAIAIIFLAIVMSLGNVSNILISYASIYLSNSAQIQKYVLDSAGYVYSLDLFNPTTIKQFIFMFIVFIYWNDIVKITNSKIKILISSYVLSLFFLIAFSSLAVFASRIASIFSMIEPILIVQILLSQKDTSKRMAMMILFSIIYALILCLNLEIKQVLGPYSNIIFS</sequence>
<feature type="transmembrane region" description="Helical" evidence="1">
    <location>
        <begin position="151"/>
        <end position="168"/>
    </location>
</feature>
<feature type="transmembrane region" description="Helical" evidence="1">
    <location>
        <begin position="257"/>
        <end position="277"/>
    </location>
</feature>
<accession>A0ABS1IVD3</accession>
<feature type="transmembrane region" description="Helical" evidence="1">
    <location>
        <begin position="343"/>
        <end position="360"/>
    </location>
</feature>
<dbReference type="Pfam" id="PF14897">
    <property type="entry name" value="EpsG"/>
    <property type="match status" value="1"/>
</dbReference>
<dbReference type="EMBL" id="JADRCR010000014">
    <property type="protein sequence ID" value="MBK5145708.1"/>
    <property type="molecule type" value="Genomic_DNA"/>
</dbReference>
<feature type="transmembrane region" description="Helical" evidence="1">
    <location>
        <begin position="32"/>
        <end position="52"/>
    </location>
</feature>
<keyword evidence="3" id="KW-1185">Reference proteome</keyword>
<feature type="transmembrane region" description="Helical" evidence="1">
    <location>
        <begin position="289"/>
        <end position="308"/>
    </location>
</feature>
<proteinExistence type="predicted"/>
<dbReference type="RefSeq" id="WP_218468515.1">
    <property type="nucleotide sequence ID" value="NZ_JADRCR010000014.1"/>
</dbReference>
<keyword evidence="1" id="KW-1133">Transmembrane helix</keyword>
<keyword evidence="1" id="KW-0472">Membrane</keyword>
<evidence type="ECO:0000313" key="2">
    <source>
        <dbReference type="EMBL" id="MBK5145708.1"/>
    </source>
</evidence>
<reference evidence="2 3" key="1">
    <citation type="submission" date="2020-11" db="EMBL/GenBank/DDBJ databases">
        <title>Insectihabitans protaetiae gen. nov. sp. nov. and Insectihabitans allomyrinae sp. nov., isolated from larvae of Protaetia brevitarsis seulensis and Allomyrina dichotoma, respectively.</title>
        <authorList>
            <person name="Lee S.D."/>
            <person name="Byeon Y.-S."/>
            <person name="Kim S.-M."/>
            <person name="Yang H.L."/>
            <person name="Kim I.S."/>
        </authorList>
    </citation>
    <scope>NUCLEOTIDE SEQUENCE [LARGE SCALE GENOMIC DNA]</scope>
    <source>
        <strain evidence="2 3">BWR-B9</strain>
    </source>
</reference>
<feature type="transmembrane region" description="Helical" evidence="1">
    <location>
        <begin position="208"/>
        <end position="237"/>
    </location>
</feature>
<gene>
    <name evidence="2" type="ORF">I2494_18710</name>
</gene>
<feature type="transmembrane region" description="Helical" evidence="1">
    <location>
        <begin position="105"/>
        <end position="124"/>
    </location>
</feature>
<evidence type="ECO:0000256" key="1">
    <source>
        <dbReference type="SAM" id="Phobius"/>
    </source>
</evidence>
<organism evidence="2 3">
    <name type="scientific">Limnobaculum allomyrinae</name>
    <dbReference type="NCBI Taxonomy" id="2791986"/>
    <lineage>
        <taxon>Bacteria</taxon>
        <taxon>Pseudomonadati</taxon>
        <taxon>Pseudomonadota</taxon>
        <taxon>Gammaproteobacteria</taxon>
        <taxon>Enterobacterales</taxon>
        <taxon>Budviciaceae</taxon>
        <taxon>Limnobaculum</taxon>
    </lineage>
</organism>
<dbReference type="InterPro" id="IPR049458">
    <property type="entry name" value="EpsG-like"/>
</dbReference>
<feature type="transmembrane region" description="Helical" evidence="1">
    <location>
        <begin position="174"/>
        <end position="196"/>
    </location>
</feature>
<keyword evidence="1" id="KW-0812">Transmembrane</keyword>
<dbReference type="Proteomes" id="UP001296921">
    <property type="component" value="Unassembled WGS sequence"/>
</dbReference>
<evidence type="ECO:0000313" key="3">
    <source>
        <dbReference type="Proteomes" id="UP001296921"/>
    </source>
</evidence>
<comment type="caution">
    <text evidence="2">The sequence shown here is derived from an EMBL/GenBank/DDBJ whole genome shotgun (WGS) entry which is preliminary data.</text>
</comment>
<name>A0ABS1IVD3_9GAMM</name>
<protein>
    <submittedName>
        <fullName evidence="2">EpsG family protein</fullName>
    </submittedName>
</protein>